<gene>
    <name evidence="2" type="ORF">CXG81DRAFT_20693</name>
</gene>
<reference evidence="3" key="1">
    <citation type="journal article" date="2018" name="Nat. Microbiol.">
        <title>Leveraging single-cell genomics to expand the fungal tree of life.</title>
        <authorList>
            <person name="Ahrendt S.R."/>
            <person name="Quandt C.A."/>
            <person name="Ciobanu D."/>
            <person name="Clum A."/>
            <person name="Salamov A."/>
            <person name="Andreopoulos B."/>
            <person name="Cheng J.F."/>
            <person name="Woyke T."/>
            <person name="Pelin A."/>
            <person name="Henrissat B."/>
            <person name="Reynolds N.K."/>
            <person name="Benny G.L."/>
            <person name="Smith M.E."/>
            <person name="James T.Y."/>
            <person name="Grigoriev I.V."/>
        </authorList>
    </citation>
    <scope>NUCLEOTIDE SEQUENCE [LARGE SCALE GENOMIC DNA]</scope>
    <source>
        <strain evidence="3">ATCC 52028</strain>
    </source>
</reference>
<dbReference type="EMBL" id="ML014309">
    <property type="protein sequence ID" value="RKO99207.1"/>
    <property type="molecule type" value="Genomic_DNA"/>
</dbReference>
<feature type="region of interest" description="Disordered" evidence="1">
    <location>
        <begin position="637"/>
        <end position="669"/>
    </location>
</feature>
<protein>
    <submittedName>
        <fullName evidence="2">Uncharacterized protein</fullName>
    </submittedName>
</protein>
<sequence>MRPLEGHAQASRTPQPPSPAGSKHFPPARLPRPVLRDGSAHVSRYRGDGGPSGSDGPGNREGGDGGGGGGDDGASSITDTRGAMGRLPADGQHARDAASSDKRDPACLLRRRSPRPLPDEPEHLFALLRLSPMQTYLYKRILCRYAESSNLLTHPATCAFLREETIGELLACLNQPLMCRDVPFPPSREALWQGSAKLLALRAWIQALAPGRAQIVFASGDELCAAYELVMASRGADLDGAAAPRPGSPTATGTGDPAFAHLRCLQWLEAADGAGEDGADEPENADGAGDGLRVLCFAHESYPLRPETQSLLVYSSSRLATCAPRLTAELKWAPFFPVQQSEKMTPTSTRTPSLLQTMTLVVRDTIEERMLHHRLRPRTSETRPYAAVPPPAIGVDAHSDEPEPKNEEDEGGDEDEEGDDDDDDDDGAAHLSDRDLGWGLDRHYYPTTGLPPLDPASVVAATTAALPDPSKLAPLPLPPKAVKRYHEAFVASSLQKRRGDVHWLWHAPAVPAGTTHKPHAAAPVQIVRRRTVRRAAAAVAAAAPLVDVMGARMLGLVVRDSGRARHQLLTGGHDIDFFSRGVATRAGAASRAGAAMTAQPSEQSLGAVRPNASVAAGSWKAAAEAAHRAFRIAAARRRQRCPHQRLARHRGYSHRARVPPDAASSSVPAPVSLSSSAAAAAAAGSSVAAATSTMPRNGPETTTSRSRKRSAAAAGLSILTRWPGRAADRERRWASRRWGRAWSSPPAPTSASSVSLSSPPWSSSPPPPMSAPPILAPLSWPSLSTSPSLRPSLSVVTPAADRPVRTAQSRSGPQRVVVSAGAIG</sequence>
<feature type="compositionally biased region" description="Basic residues" evidence="1">
    <location>
        <begin position="637"/>
        <end position="657"/>
    </location>
</feature>
<dbReference type="AlphaFoldDB" id="A0A4V1IU38"/>
<organism evidence="2 3">
    <name type="scientific">Caulochytrium protostelioides</name>
    <dbReference type="NCBI Taxonomy" id="1555241"/>
    <lineage>
        <taxon>Eukaryota</taxon>
        <taxon>Fungi</taxon>
        <taxon>Fungi incertae sedis</taxon>
        <taxon>Chytridiomycota</taxon>
        <taxon>Chytridiomycota incertae sedis</taxon>
        <taxon>Chytridiomycetes</taxon>
        <taxon>Caulochytriales</taxon>
        <taxon>Caulochytriaceae</taxon>
        <taxon>Caulochytrium</taxon>
    </lineage>
</organism>
<feature type="compositionally biased region" description="Acidic residues" evidence="1">
    <location>
        <begin position="406"/>
        <end position="426"/>
    </location>
</feature>
<evidence type="ECO:0000256" key="1">
    <source>
        <dbReference type="SAM" id="MobiDB-lite"/>
    </source>
</evidence>
<accession>A0A4V1IU38</accession>
<keyword evidence="3" id="KW-1185">Reference proteome</keyword>
<evidence type="ECO:0000313" key="3">
    <source>
        <dbReference type="Proteomes" id="UP000274922"/>
    </source>
</evidence>
<feature type="compositionally biased region" description="Low complexity" evidence="1">
    <location>
        <begin position="740"/>
        <end position="761"/>
    </location>
</feature>
<feature type="compositionally biased region" description="Low complexity" evidence="1">
    <location>
        <begin position="776"/>
        <end position="794"/>
    </location>
</feature>
<feature type="compositionally biased region" description="Basic and acidic residues" evidence="1">
    <location>
        <begin position="92"/>
        <end position="105"/>
    </location>
</feature>
<feature type="region of interest" description="Disordered" evidence="1">
    <location>
        <begin position="373"/>
        <end position="434"/>
    </location>
</feature>
<dbReference type="Proteomes" id="UP000274922">
    <property type="component" value="Unassembled WGS sequence"/>
</dbReference>
<feature type="region of interest" description="Disordered" evidence="1">
    <location>
        <begin position="736"/>
        <end position="824"/>
    </location>
</feature>
<feature type="compositionally biased region" description="Gly residues" evidence="1">
    <location>
        <begin position="48"/>
        <end position="72"/>
    </location>
</feature>
<feature type="compositionally biased region" description="Pro residues" evidence="1">
    <location>
        <begin position="762"/>
        <end position="775"/>
    </location>
</feature>
<evidence type="ECO:0000313" key="2">
    <source>
        <dbReference type="EMBL" id="RKO99207.1"/>
    </source>
</evidence>
<name>A0A4V1IU38_9FUNG</name>
<proteinExistence type="predicted"/>
<feature type="region of interest" description="Disordered" evidence="1">
    <location>
        <begin position="687"/>
        <end position="717"/>
    </location>
</feature>
<feature type="compositionally biased region" description="Low complexity" evidence="1">
    <location>
        <begin position="659"/>
        <end position="669"/>
    </location>
</feature>
<feature type="region of interest" description="Disordered" evidence="1">
    <location>
        <begin position="1"/>
        <end position="115"/>
    </location>
</feature>